<evidence type="ECO:0000256" key="1">
    <source>
        <dbReference type="ARBA" id="ARBA00004442"/>
    </source>
</evidence>
<evidence type="ECO:0000313" key="10">
    <source>
        <dbReference type="Proteomes" id="UP000659124"/>
    </source>
</evidence>
<dbReference type="SUPFAM" id="SSF48452">
    <property type="entry name" value="TPR-like"/>
    <property type="match status" value="1"/>
</dbReference>
<name>A0ABR7TY04_9BACT</name>
<sequence length="453" mass="51240">MLRTLIYATALITLAGCGRDYLDIKPKGKVIPSSYKDYRLLLNNENNLTPSYGTDELASDNVEYYEQTGIDYLGTSGYKIHTWQDGAFMSTDNDAQWSNLYKQVYLANVVLDGMKTLTDAAEKDRNQLMGEALVHRSFAYLSLVNLYAVQYDAASAATDKGVPLLLTPSTDAKLNRASVKAVYDQLLADLRQATTLLGTASTSAYEPSLAAAYALQARAYLIRGEYQEALNAASKTLEIKNKLSDYNQFAANPRNTYPENRNNPETILMKTVSNTYGWFSLSKDLQTEFKDSIIDLRYKILFTTTTAPFVGRLYYYGEFLLFDARLVGPTVPEMYLIRAECQARLNHPAEAMQDLNTLRKMRILQAAYVPATAATADDALLQVLSERRRELCFKGARLFDLKRLNKEPRFAKTLTHTYNGQTYTLKPNDYHYVYPVVPKLIQMNPELEPNERK</sequence>
<organism evidence="9 10">
    <name type="scientific">Chitinophaga qingshengii</name>
    <dbReference type="NCBI Taxonomy" id="1569794"/>
    <lineage>
        <taxon>Bacteria</taxon>
        <taxon>Pseudomonadati</taxon>
        <taxon>Bacteroidota</taxon>
        <taxon>Chitinophagia</taxon>
        <taxon>Chitinophagales</taxon>
        <taxon>Chitinophagaceae</taxon>
        <taxon>Chitinophaga</taxon>
    </lineage>
</organism>
<keyword evidence="5" id="KW-0998">Cell outer membrane</keyword>
<feature type="repeat" description="TPR" evidence="6">
    <location>
        <begin position="210"/>
        <end position="243"/>
    </location>
</feature>
<feature type="domain" description="SusD-like N-terminal" evidence="8">
    <location>
        <begin position="20"/>
        <end position="221"/>
    </location>
</feature>
<keyword evidence="6" id="KW-0802">TPR repeat</keyword>
<dbReference type="RefSeq" id="WP_188092061.1">
    <property type="nucleotide sequence ID" value="NZ_JACVFC010000007.1"/>
</dbReference>
<dbReference type="Gene3D" id="1.25.40.390">
    <property type="match status" value="1"/>
</dbReference>
<keyword evidence="4" id="KW-0472">Membrane</keyword>
<comment type="similarity">
    <text evidence="2">Belongs to the SusD family.</text>
</comment>
<dbReference type="PROSITE" id="PS50005">
    <property type="entry name" value="TPR"/>
    <property type="match status" value="1"/>
</dbReference>
<feature type="domain" description="RagB/SusD" evidence="7">
    <location>
        <begin position="333"/>
        <end position="450"/>
    </location>
</feature>
<evidence type="ECO:0000256" key="4">
    <source>
        <dbReference type="ARBA" id="ARBA00023136"/>
    </source>
</evidence>
<accession>A0ABR7TY04</accession>
<dbReference type="InterPro" id="IPR012944">
    <property type="entry name" value="SusD_RagB_dom"/>
</dbReference>
<protein>
    <submittedName>
        <fullName evidence="9">RagB/SusD family nutrient uptake outer membrane protein</fullName>
    </submittedName>
</protein>
<comment type="subcellular location">
    <subcellularLocation>
        <location evidence="1">Cell outer membrane</location>
    </subcellularLocation>
</comment>
<evidence type="ECO:0000256" key="3">
    <source>
        <dbReference type="ARBA" id="ARBA00022729"/>
    </source>
</evidence>
<dbReference type="Proteomes" id="UP000659124">
    <property type="component" value="Unassembled WGS sequence"/>
</dbReference>
<evidence type="ECO:0000259" key="8">
    <source>
        <dbReference type="Pfam" id="PF14322"/>
    </source>
</evidence>
<evidence type="ECO:0000259" key="7">
    <source>
        <dbReference type="Pfam" id="PF07980"/>
    </source>
</evidence>
<gene>
    <name evidence="9" type="ORF">ICL07_31615</name>
</gene>
<comment type="caution">
    <text evidence="9">The sequence shown here is derived from an EMBL/GenBank/DDBJ whole genome shotgun (WGS) entry which is preliminary data.</text>
</comment>
<evidence type="ECO:0000256" key="2">
    <source>
        <dbReference type="ARBA" id="ARBA00006275"/>
    </source>
</evidence>
<keyword evidence="3" id="KW-0732">Signal</keyword>
<dbReference type="InterPro" id="IPR019734">
    <property type="entry name" value="TPR_rpt"/>
</dbReference>
<evidence type="ECO:0000313" key="9">
    <source>
        <dbReference type="EMBL" id="MBC9934968.1"/>
    </source>
</evidence>
<dbReference type="PROSITE" id="PS51257">
    <property type="entry name" value="PROKAR_LIPOPROTEIN"/>
    <property type="match status" value="1"/>
</dbReference>
<keyword evidence="10" id="KW-1185">Reference proteome</keyword>
<dbReference type="InterPro" id="IPR011990">
    <property type="entry name" value="TPR-like_helical_dom_sf"/>
</dbReference>
<dbReference type="Pfam" id="PF14322">
    <property type="entry name" value="SusD-like_3"/>
    <property type="match status" value="1"/>
</dbReference>
<dbReference type="EMBL" id="JACVFC010000007">
    <property type="protein sequence ID" value="MBC9934968.1"/>
    <property type="molecule type" value="Genomic_DNA"/>
</dbReference>
<dbReference type="InterPro" id="IPR033985">
    <property type="entry name" value="SusD-like_N"/>
</dbReference>
<proteinExistence type="inferred from homology"/>
<dbReference type="Pfam" id="PF07980">
    <property type="entry name" value="SusD_RagB"/>
    <property type="match status" value="1"/>
</dbReference>
<evidence type="ECO:0000256" key="5">
    <source>
        <dbReference type="ARBA" id="ARBA00023237"/>
    </source>
</evidence>
<evidence type="ECO:0000256" key="6">
    <source>
        <dbReference type="PROSITE-ProRule" id="PRU00339"/>
    </source>
</evidence>
<reference evidence="9 10" key="1">
    <citation type="submission" date="2020-09" db="EMBL/GenBank/DDBJ databases">
        <title>Genome sequences of type strains of Chitinophaga qingshengii and Chitinophaga varians.</title>
        <authorList>
            <person name="Kittiwongwattana C."/>
        </authorList>
    </citation>
    <scope>NUCLEOTIDE SEQUENCE [LARGE SCALE GENOMIC DNA]</scope>
    <source>
        <strain evidence="9 10">JCM 30026</strain>
    </source>
</reference>